<dbReference type="GO" id="GO:0005829">
    <property type="term" value="C:cytosol"/>
    <property type="evidence" value="ECO:0007669"/>
    <property type="project" value="TreeGrafter"/>
</dbReference>
<sequence length="244" mass="28352">MNGKTTILIVDNDERTQTVVSDFLVREGYIVITARYDQNVLDEFERVHPDLILLDVVLPNEDGIALINQIRSRTVCPILVISEKNNTMDKIIGLEMGADDYMGKPFEMRELYARIKANLRLVNSVEKEAVSRRQNETATILHFGQWYLDLQRHEFLDENKKPMDMTPGEIEMLKAFAMSPRKALSRDKLFDLTRERDYEGFDRAVDVQISRIRKKIGDDHREQPYIKTIRGIGYMLDAEITVIE</sequence>
<dbReference type="EMBL" id="CP157743">
    <property type="protein sequence ID" value="XBS20741.1"/>
    <property type="molecule type" value="Genomic_DNA"/>
</dbReference>
<dbReference type="InterPro" id="IPR016032">
    <property type="entry name" value="Sig_transdc_resp-reg_C-effctor"/>
</dbReference>
<evidence type="ECO:0000313" key="12">
    <source>
        <dbReference type="EMBL" id="XBS20741.1"/>
    </source>
</evidence>
<name>A0AAU7NVT3_9GAMM</name>
<dbReference type="PANTHER" id="PTHR48111">
    <property type="entry name" value="REGULATOR OF RPOS"/>
    <property type="match status" value="1"/>
</dbReference>
<dbReference type="SMART" id="SM00448">
    <property type="entry name" value="REC"/>
    <property type="match status" value="1"/>
</dbReference>
<dbReference type="FunFam" id="1.10.10.10:FF:000099">
    <property type="entry name" value="Two-component system response regulator TorR"/>
    <property type="match status" value="1"/>
</dbReference>
<dbReference type="PROSITE" id="PS50110">
    <property type="entry name" value="RESPONSE_REGULATORY"/>
    <property type="match status" value="1"/>
</dbReference>
<evidence type="ECO:0000256" key="5">
    <source>
        <dbReference type="ARBA" id="ARBA00023015"/>
    </source>
</evidence>
<dbReference type="InterPro" id="IPR011006">
    <property type="entry name" value="CheY-like_superfamily"/>
</dbReference>
<feature type="modified residue" description="4-aspartylphosphate" evidence="8">
    <location>
        <position position="55"/>
    </location>
</feature>
<dbReference type="InterPro" id="IPR036388">
    <property type="entry name" value="WH-like_DNA-bd_sf"/>
</dbReference>
<evidence type="ECO:0000259" key="10">
    <source>
        <dbReference type="PROSITE" id="PS50110"/>
    </source>
</evidence>
<keyword evidence="3 8" id="KW-0597">Phosphoprotein</keyword>
<evidence type="ECO:0000256" key="1">
    <source>
        <dbReference type="ARBA" id="ARBA00004496"/>
    </source>
</evidence>
<dbReference type="Gene3D" id="6.10.250.690">
    <property type="match status" value="1"/>
</dbReference>
<keyword evidence="4" id="KW-0902">Two-component regulatory system</keyword>
<dbReference type="GO" id="GO:0000976">
    <property type="term" value="F:transcription cis-regulatory region binding"/>
    <property type="evidence" value="ECO:0007669"/>
    <property type="project" value="TreeGrafter"/>
</dbReference>
<dbReference type="Gene3D" id="1.10.10.10">
    <property type="entry name" value="Winged helix-like DNA-binding domain superfamily/Winged helix DNA-binding domain"/>
    <property type="match status" value="1"/>
</dbReference>
<proteinExistence type="predicted"/>
<dbReference type="PANTHER" id="PTHR48111:SF4">
    <property type="entry name" value="DNA-BINDING DUAL TRANSCRIPTIONAL REGULATOR OMPR"/>
    <property type="match status" value="1"/>
</dbReference>
<keyword evidence="13" id="KW-1185">Reference proteome</keyword>
<dbReference type="InterPro" id="IPR039420">
    <property type="entry name" value="WalR-like"/>
</dbReference>
<evidence type="ECO:0000256" key="2">
    <source>
        <dbReference type="ARBA" id="ARBA00022490"/>
    </source>
</evidence>
<gene>
    <name evidence="12" type="ORF">Q9L42_001005</name>
</gene>
<dbReference type="GO" id="GO:0032993">
    <property type="term" value="C:protein-DNA complex"/>
    <property type="evidence" value="ECO:0007669"/>
    <property type="project" value="TreeGrafter"/>
</dbReference>
<dbReference type="Pfam" id="PF00072">
    <property type="entry name" value="Response_reg"/>
    <property type="match status" value="1"/>
</dbReference>
<dbReference type="PROSITE" id="PS51755">
    <property type="entry name" value="OMPR_PHOB"/>
    <property type="match status" value="1"/>
</dbReference>
<dbReference type="SUPFAM" id="SSF46894">
    <property type="entry name" value="C-terminal effector domain of the bipartite response regulators"/>
    <property type="match status" value="1"/>
</dbReference>
<keyword evidence="2" id="KW-0963">Cytoplasm</keyword>
<dbReference type="RefSeq" id="WP_305906481.1">
    <property type="nucleotide sequence ID" value="NZ_CP157743.1"/>
</dbReference>
<dbReference type="CDD" id="cd00383">
    <property type="entry name" value="trans_reg_C"/>
    <property type="match status" value="1"/>
</dbReference>
<keyword evidence="6 9" id="KW-0238">DNA-binding</keyword>
<keyword evidence="5" id="KW-0805">Transcription regulation</keyword>
<feature type="domain" description="OmpR/PhoB-type" evidence="11">
    <location>
        <begin position="138"/>
        <end position="238"/>
    </location>
</feature>
<comment type="subcellular location">
    <subcellularLocation>
        <location evidence="1">Cytoplasm</location>
    </subcellularLocation>
</comment>
<feature type="DNA-binding region" description="OmpR/PhoB-type" evidence="9">
    <location>
        <begin position="138"/>
        <end position="238"/>
    </location>
</feature>
<accession>A0AAU7NVT3</accession>
<evidence type="ECO:0000256" key="8">
    <source>
        <dbReference type="PROSITE-ProRule" id="PRU00169"/>
    </source>
</evidence>
<dbReference type="SUPFAM" id="SSF52172">
    <property type="entry name" value="CheY-like"/>
    <property type="match status" value="1"/>
</dbReference>
<evidence type="ECO:0000256" key="3">
    <source>
        <dbReference type="ARBA" id="ARBA00022553"/>
    </source>
</evidence>
<dbReference type="Gene3D" id="3.40.50.2300">
    <property type="match status" value="1"/>
</dbReference>
<dbReference type="Pfam" id="PF00486">
    <property type="entry name" value="Trans_reg_C"/>
    <property type="match status" value="1"/>
</dbReference>
<protein>
    <submittedName>
        <fullName evidence="12">Response regulator transcription factor</fullName>
    </submittedName>
</protein>
<dbReference type="Proteomes" id="UP001225378">
    <property type="component" value="Chromosome"/>
</dbReference>
<dbReference type="InterPro" id="IPR001789">
    <property type="entry name" value="Sig_transdc_resp-reg_receiver"/>
</dbReference>
<evidence type="ECO:0000256" key="7">
    <source>
        <dbReference type="ARBA" id="ARBA00023163"/>
    </source>
</evidence>
<dbReference type="InterPro" id="IPR001867">
    <property type="entry name" value="OmpR/PhoB-type_DNA-bd"/>
</dbReference>
<evidence type="ECO:0000313" key="13">
    <source>
        <dbReference type="Proteomes" id="UP001225378"/>
    </source>
</evidence>
<evidence type="ECO:0000256" key="4">
    <source>
        <dbReference type="ARBA" id="ARBA00023012"/>
    </source>
</evidence>
<feature type="domain" description="Response regulatory" evidence="10">
    <location>
        <begin position="6"/>
        <end position="119"/>
    </location>
</feature>
<dbReference type="SMART" id="SM00862">
    <property type="entry name" value="Trans_reg_C"/>
    <property type="match status" value="1"/>
</dbReference>
<reference evidence="12 13" key="1">
    <citation type="journal article" date="2024" name="Microbiology">
        <title>Methylomarinum rosea sp. nov., a novel halophilic methanotrophic bacterium from the hypersaline Lake Elton.</title>
        <authorList>
            <person name="Suleimanov R.Z."/>
            <person name="Oshkin I.Y."/>
            <person name="Danilova O.V."/>
            <person name="Suzina N.E."/>
            <person name="Dedysh S.N."/>
        </authorList>
    </citation>
    <scope>NUCLEOTIDE SEQUENCE [LARGE SCALE GENOMIC DNA]</scope>
    <source>
        <strain evidence="12 13">Ch1-1</strain>
    </source>
</reference>
<organism evidence="12 13">
    <name type="scientific">Methylomarinum roseum</name>
    <dbReference type="NCBI Taxonomy" id="3067653"/>
    <lineage>
        <taxon>Bacteria</taxon>
        <taxon>Pseudomonadati</taxon>
        <taxon>Pseudomonadota</taxon>
        <taxon>Gammaproteobacteria</taxon>
        <taxon>Methylococcales</taxon>
        <taxon>Methylococcaceae</taxon>
        <taxon>Methylomarinum</taxon>
    </lineage>
</organism>
<evidence type="ECO:0000256" key="6">
    <source>
        <dbReference type="ARBA" id="ARBA00023125"/>
    </source>
</evidence>
<dbReference type="KEGG" id="mech:Q9L42_001005"/>
<evidence type="ECO:0000256" key="9">
    <source>
        <dbReference type="PROSITE-ProRule" id="PRU01091"/>
    </source>
</evidence>
<keyword evidence="7" id="KW-0804">Transcription</keyword>
<dbReference type="GO" id="GO:0006355">
    <property type="term" value="P:regulation of DNA-templated transcription"/>
    <property type="evidence" value="ECO:0007669"/>
    <property type="project" value="InterPro"/>
</dbReference>
<dbReference type="AlphaFoldDB" id="A0AAU7NVT3"/>
<dbReference type="GO" id="GO:0000156">
    <property type="term" value="F:phosphorelay response regulator activity"/>
    <property type="evidence" value="ECO:0007669"/>
    <property type="project" value="TreeGrafter"/>
</dbReference>
<evidence type="ECO:0000259" key="11">
    <source>
        <dbReference type="PROSITE" id="PS51755"/>
    </source>
</evidence>